<sequence>MTQLHKDVEALTAAILSSVPYGSTIRVTFIPAAPRVQQRVSSAQSSQLLIEQARAIRSAEGIPFWHALFIAGELDSEGVPPAIIRSALFHQDPTQNKTLQFVVNKRTPIELADLAFRAEVHGRDTIALQSRVTTASGRERYLPMLDFTSKATRPGSEATVRVAAEALDTAGILCSSARSFHFYGRDLVTREEQLDFWARALLLTPIVDERWIAHQIRSQVGALRFSANERGFVPRVVREIVRGQDREERP</sequence>
<comment type="caution">
    <text evidence="1">The sequence shown here is derived from an EMBL/GenBank/DDBJ whole genome shotgun (WGS) entry which is preliminary data.</text>
</comment>
<evidence type="ECO:0000313" key="1">
    <source>
        <dbReference type="EMBL" id="PFG20701.1"/>
    </source>
</evidence>
<protein>
    <submittedName>
        <fullName evidence="1">Uncharacterized protein</fullName>
    </submittedName>
</protein>
<reference evidence="1 2" key="1">
    <citation type="submission" date="2017-10" db="EMBL/GenBank/DDBJ databases">
        <title>Sequencing the genomes of 1000 actinobacteria strains.</title>
        <authorList>
            <person name="Klenk H.-P."/>
        </authorList>
    </citation>
    <scope>NUCLEOTIDE SEQUENCE [LARGE SCALE GENOMIC DNA]</scope>
    <source>
        <strain evidence="1 2">DSM 21801</strain>
    </source>
</reference>
<name>A0A2A9D2U3_9MICO</name>
<dbReference type="InterPro" id="IPR056250">
    <property type="entry name" value="AEP-like"/>
</dbReference>
<keyword evidence="2" id="KW-1185">Reference proteome</keyword>
<dbReference type="EMBL" id="PDJD01000001">
    <property type="protein sequence ID" value="PFG20701.1"/>
    <property type="molecule type" value="Genomic_DNA"/>
</dbReference>
<dbReference type="AlphaFoldDB" id="A0A2A9D2U3"/>
<organism evidence="1 2">
    <name type="scientific">Serinibacter salmoneus</name>
    <dbReference type="NCBI Taxonomy" id="556530"/>
    <lineage>
        <taxon>Bacteria</taxon>
        <taxon>Bacillati</taxon>
        <taxon>Actinomycetota</taxon>
        <taxon>Actinomycetes</taxon>
        <taxon>Micrococcales</taxon>
        <taxon>Beutenbergiaceae</taxon>
        <taxon>Serinibacter</taxon>
    </lineage>
</organism>
<gene>
    <name evidence="1" type="ORF">ATL40_2311</name>
</gene>
<dbReference type="RefSeq" id="WP_098469636.1">
    <property type="nucleotide sequence ID" value="NZ_PDJD01000001.1"/>
</dbReference>
<dbReference type="Pfam" id="PF24387">
    <property type="entry name" value="AEP-like"/>
    <property type="match status" value="1"/>
</dbReference>
<accession>A0A2A9D2U3</accession>
<evidence type="ECO:0000313" key="2">
    <source>
        <dbReference type="Proteomes" id="UP000224915"/>
    </source>
</evidence>
<dbReference type="Proteomes" id="UP000224915">
    <property type="component" value="Unassembled WGS sequence"/>
</dbReference>
<dbReference type="OrthoDB" id="4774023at2"/>
<proteinExistence type="predicted"/>